<name>A0A1C7P3J1_9HYPH</name>
<protein>
    <submittedName>
        <fullName evidence="2">Uncharacterized protein</fullName>
    </submittedName>
</protein>
<accession>A0A1C7P3J1</accession>
<comment type="caution">
    <text evidence="2">The sequence shown here is derived from an EMBL/GenBank/DDBJ whole genome shotgun (WGS) entry which is preliminary data.</text>
</comment>
<dbReference type="STRING" id="1612624.ADU59_08935"/>
<keyword evidence="3" id="KW-1185">Reference proteome</keyword>
<dbReference type="Proteomes" id="UP000093111">
    <property type="component" value="Unassembled WGS sequence"/>
</dbReference>
<dbReference type="RefSeq" id="WP_068954103.1">
    <property type="nucleotide sequence ID" value="NZ_LGLV01000006.1"/>
</dbReference>
<reference evidence="2 3" key="1">
    <citation type="journal article" date="2016" name="Syst. Appl. Microbiol.">
        <title>Pararhizobium polonicum sp. nov. isolated from tumors on stone fruit rootstocks.</title>
        <authorList>
            <person name="Pulawska J."/>
            <person name="Kuzmanovic N."/>
            <person name="Willems A."/>
            <person name="Pothier J.F."/>
        </authorList>
    </citation>
    <scope>NUCLEOTIDE SEQUENCE [LARGE SCALE GENOMIC DNA]</scope>
    <source>
        <strain evidence="2 3">F5.1</strain>
    </source>
</reference>
<feature type="chain" id="PRO_5008890209" evidence="1">
    <location>
        <begin position="29"/>
        <end position="198"/>
    </location>
</feature>
<sequence>MNFRQWICTIAIGMSLTMSIAAPVPVIAGEGDLSSEQRARLLDTAQINCGTDGKDDCVTGNVESGDFYDVDIHGDCVSNPYFGRIDDKPASLRRTVATTGSRTQNEFTSTPNQLVCIRATARSGPVHISEYYVMALPMDHGPECPGETLCRKPDPATQTDRMLKCRLSDSGADYINCPQGWVFADEIEPYPMGLLGNR</sequence>
<evidence type="ECO:0000313" key="3">
    <source>
        <dbReference type="Proteomes" id="UP000093111"/>
    </source>
</evidence>
<dbReference type="OrthoDB" id="8453696at2"/>
<gene>
    <name evidence="2" type="ORF">ADU59_08935</name>
</gene>
<evidence type="ECO:0000313" key="2">
    <source>
        <dbReference type="EMBL" id="OBZ95842.1"/>
    </source>
</evidence>
<proteinExistence type="predicted"/>
<organism evidence="2 3">
    <name type="scientific">Pararhizobium polonicum</name>
    <dbReference type="NCBI Taxonomy" id="1612624"/>
    <lineage>
        <taxon>Bacteria</taxon>
        <taxon>Pseudomonadati</taxon>
        <taxon>Pseudomonadota</taxon>
        <taxon>Alphaproteobacteria</taxon>
        <taxon>Hyphomicrobiales</taxon>
        <taxon>Rhizobiaceae</taxon>
        <taxon>Rhizobium/Agrobacterium group</taxon>
        <taxon>Pararhizobium</taxon>
    </lineage>
</organism>
<dbReference type="EMBL" id="LGLV01000006">
    <property type="protein sequence ID" value="OBZ95842.1"/>
    <property type="molecule type" value="Genomic_DNA"/>
</dbReference>
<evidence type="ECO:0000256" key="1">
    <source>
        <dbReference type="SAM" id="SignalP"/>
    </source>
</evidence>
<feature type="signal peptide" evidence="1">
    <location>
        <begin position="1"/>
        <end position="28"/>
    </location>
</feature>
<keyword evidence="1" id="KW-0732">Signal</keyword>
<dbReference type="AlphaFoldDB" id="A0A1C7P3J1"/>